<gene>
    <name evidence="3" type="ORF">SAMN02745152_01457</name>
</gene>
<dbReference type="Gene3D" id="3.30.465.10">
    <property type="match status" value="1"/>
</dbReference>
<accession>A0A1T4P629</accession>
<reference evidence="3 4" key="1">
    <citation type="submission" date="2017-02" db="EMBL/GenBank/DDBJ databases">
        <authorList>
            <person name="Peterson S.W."/>
        </authorList>
    </citation>
    <scope>NUCLEOTIDE SEQUENCE [LARGE SCALE GENOMIC DNA]</scope>
    <source>
        <strain evidence="3 4">ATCC BAA-909</strain>
    </source>
</reference>
<dbReference type="InterPro" id="IPR016208">
    <property type="entry name" value="Ald_Oxase/xanthine_DH-like"/>
</dbReference>
<dbReference type="PANTHER" id="PTHR11908:SF132">
    <property type="entry name" value="ALDEHYDE OXIDASE 1-RELATED"/>
    <property type="match status" value="1"/>
</dbReference>
<dbReference type="GeneID" id="303367689"/>
<dbReference type="PANTHER" id="PTHR11908">
    <property type="entry name" value="XANTHINE DEHYDROGENASE"/>
    <property type="match status" value="1"/>
</dbReference>
<dbReference type="InterPro" id="IPR016169">
    <property type="entry name" value="FAD-bd_PCMH_sub2"/>
</dbReference>
<dbReference type="Pfam" id="PF00941">
    <property type="entry name" value="FAD_binding_5"/>
    <property type="match status" value="1"/>
</dbReference>
<proteinExistence type="predicted"/>
<dbReference type="EMBL" id="FUXC01000008">
    <property type="protein sequence ID" value="SJZ87035.1"/>
    <property type="molecule type" value="Genomic_DNA"/>
</dbReference>
<dbReference type="InterPro" id="IPR002346">
    <property type="entry name" value="Mopterin_DH_FAD-bd"/>
</dbReference>
<keyword evidence="1" id="KW-0500">Molybdenum</keyword>
<dbReference type="Proteomes" id="UP000190395">
    <property type="component" value="Unassembled WGS sequence"/>
</dbReference>
<dbReference type="GO" id="GO:0005506">
    <property type="term" value="F:iron ion binding"/>
    <property type="evidence" value="ECO:0007669"/>
    <property type="project" value="InterPro"/>
</dbReference>
<protein>
    <submittedName>
        <fullName evidence="3">Molybdopterin dehydrogenase FAD binding domain-containing protein</fullName>
    </submittedName>
</protein>
<dbReference type="InterPro" id="IPR016166">
    <property type="entry name" value="FAD-bd_PCMH"/>
</dbReference>
<evidence type="ECO:0000259" key="2">
    <source>
        <dbReference type="PROSITE" id="PS51387"/>
    </source>
</evidence>
<dbReference type="RefSeq" id="WP_159443507.1">
    <property type="nucleotide sequence ID" value="NZ_CAMCOW010000007.1"/>
</dbReference>
<dbReference type="AlphaFoldDB" id="A0A1T4P629"/>
<dbReference type="PROSITE" id="PS51387">
    <property type="entry name" value="FAD_PCMH"/>
    <property type="match status" value="1"/>
</dbReference>
<feature type="domain" description="FAD-binding PCMH-type" evidence="2">
    <location>
        <begin position="1"/>
        <end position="161"/>
    </location>
</feature>
<name>A0A1T4P629_9SPIR</name>
<dbReference type="InterPro" id="IPR036318">
    <property type="entry name" value="FAD-bd_PCMH-like_sf"/>
</dbReference>
<evidence type="ECO:0000256" key="1">
    <source>
        <dbReference type="ARBA" id="ARBA00022505"/>
    </source>
</evidence>
<sequence length="267" mass="30304">MLKSKQIYYAKTLNDIFYQKKSIKDIQLMSGCTQDKKLPEISLCVRNIRELNYSIKHERFFEFGPEITLSQILEIDPAKLPSVFYEAVKSIANTNIRNIATLAGNICAKNYRYTLFAPLVALDAKLELKSETETIYLPMTKFSEVPENFVLSKIILPLGEWEVAVFKRLGPAHLITENSASFVFLADTVKNQIANLKIAFAGPFSLRSLELENRLLGASLPLSENAILEFVEAAEKLYDETCQNKQVPPILRAQFLNLVKYSLEQLT</sequence>
<evidence type="ECO:0000313" key="3">
    <source>
        <dbReference type="EMBL" id="SJZ87035.1"/>
    </source>
</evidence>
<evidence type="ECO:0000313" key="4">
    <source>
        <dbReference type="Proteomes" id="UP000190395"/>
    </source>
</evidence>
<keyword evidence="4" id="KW-1185">Reference proteome</keyword>
<dbReference type="OrthoDB" id="9774454at2"/>
<dbReference type="SUPFAM" id="SSF56176">
    <property type="entry name" value="FAD-binding/transporter-associated domain-like"/>
    <property type="match status" value="1"/>
</dbReference>
<organism evidence="3 4">
    <name type="scientific">Treponema berlinense</name>
    <dbReference type="NCBI Taxonomy" id="225004"/>
    <lineage>
        <taxon>Bacteria</taxon>
        <taxon>Pseudomonadati</taxon>
        <taxon>Spirochaetota</taxon>
        <taxon>Spirochaetia</taxon>
        <taxon>Spirochaetales</taxon>
        <taxon>Treponemataceae</taxon>
        <taxon>Treponema</taxon>
    </lineage>
</organism>
<dbReference type="GO" id="GO:0071949">
    <property type="term" value="F:FAD binding"/>
    <property type="evidence" value="ECO:0007669"/>
    <property type="project" value="InterPro"/>
</dbReference>
<dbReference type="GO" id="GO:0016491">
    <property type="term" value="F:oxidoreductase activity"/>
    <property type="evidence" value="ECO:0007669"/>
    <property type="project" value="InterPro"/>
</dbReference>
<dbReference type="STRING" id="225004.SAMN02745152_01457"/>